<keyword evidence="1" id="KW-0175">Coiled coil</keyword>
<evidence type="ECO:0000313" key="2">
    <source>
        <dbReference type="EMBL" id="QNO55899.1"/>
    </source>
</evidence>
<evidence type="ECO:0008006" key="3">
    <source>
        <dbReference type="Google" id="ProtNLM"/>
    </source>
</evidence>
<dbReference type="EMBL" id="MT631633">
    <property type="protein sequence ID" value="QNO55899.1"/>
    <property type="molecule type" value="Genomic_DNA"/>
</dbReference>
<reference evidence="2" key="1">
    <citation type="submission" date="2020-06" db="EMBL/GenBank/DDBJ databases">
        <title>Unique genomic features of the anaerobic methanotrophic archaea.</title>
        <authorList>
            <person name="Chadwick G.L."/>
            <person name="Skennerton C.T."/>
            <person name="Laso-Perez R."/>
            <person name="Leu A.O."/>
            <person name="Speth D.R."/>
            <person name="Yu H."/>
            <person name="Morgan-Lang C."/>
            <person name="Hatzenpichler R."/>
            <person name="Goudeau D."/>
            <person name="Malmstrom R."/>
            <person name="Brazelton W.J."/>
            <person name="Woyke T."/>
            <person name="Hallam S.J."/>
            <person name="Tyson G.W."/>
            <person name="Wegener G."/>
            <person name="Boetius A."/>
            <person name="Orphan V."/>
        </authorList>
    </citation>
    <scope>NUCLEOTIDE SEQUENCE</scope>
</reference>
<sequence>MAVEALRFIREREEAGQKQIEAAKERAVEIARAAEEEVKGLKEAARVDEKNVSFEVADKYAKEGGEGEKELMENAEAKAEKLRSIAESNIKNTASIVLEKILGLG</sequence>
<feature type="coiled-coil region" evidence="1">
    <location>
        <begin position="6"/>
        <end position="92"/>
    </location>
</feature>
<gene>
    <name evidence="2" type="ORF">JGNPCJAK_00001</name>
</gene>
<evidence type="ECO:0000256" key="1">
    <source>
        <dbReference type="SAM" id="Coils"/>
    </source>
</evidence>
<protein>
    <recommendedName>
        <fullName evidence="3">V-type ATP synthase subunit H</fullName>
    </recommendedName>
</protein>
<organism evidence="2">
    <name type="scientific">Candidatus Methanophaga sp. ANME-1 ERB7</name>
    <dbReference type="NCBI Taxonomy" id="2759913"/>
    <lineage>
        <taxon>Archaea</taxon>
        <taxon>Methanobacteriati</taxon>
        <taxon>Methanobacteriota</taxon>
        <taxon>Stenosarchaea group</taxon>
        <taxon>Methanomicrobia</taxon>
        <taxon>Candidatus Methanophagales</taxon>
        <taxon>Candidatus Methanophagaceae</taxon>
        <taxon>Candidatus Methanophaga</taxon>
    </lineage>
</organism>
<dbReference type="AlphaFoldDB" id="A0A7G9Z6L5"/>
<name>A0A7G9Z6L5_9EURY</name>
<accession>A0A7G9Z6L5</accession>
<dbReference type="Gene3D" id="1.20.5.2950">
    <property type="match status" value="1"/>
</dbReference>
<proteinExistence type="predicted"/>